<keyword evidence="7" id="KW-1185">Reference proteome</keyword>
<organism evidence="6 7">
    <name type="scientific">Peptacetobacter hominis</name>
    <dbReference type="NCBI Taxonomy" id="2743610"/>
    <lineage>
        <taxon>Bacteria</taxon>
        <taxon>Bacillati</taxon>
        <taxon>Bacillota</taxon>
        <taxon>Clostridia</taxon>
        <taxon>Peptostreptococcales</taxon>
        <taxon>Peptostreptococcaceae</taxon>
        <taxon>Peptacetobacter</taxon>
    </lineage>
</organism>
<dbReference type="GO" id="GO:0009401">
    <property type="term" value="P:phosphoenolpyruvate-dependent sugar phosphotransferase system"/>
    <property type="evidence" value="ECO:0007669"/>
    <property type="project" value="InterPro"/>
</dbReference>
<dbReference type="InterPro" id="IPR036095">
    <property type="entry name" value="PTS_EIIB-like_sf"/>
</dbReference>
<dbReference type="AlphaFoldDB" id="A0A544QYA2"/>
<dbReference type="InterPro" id="IPR002178">
    <property type="entry name" value="PTS_EIIA_type-2_dom"/>
</dbReference>
<dbReference type="PROSITE" id="PS51372">
    <property type="entry name" value="PRD_2"/>
    <property type="match status" value="1"/>
</dbReference>
<accession>A0A544QYA2</accession>
<dbReference type="PROSITE" id="PS51099">
    <property type="entry name" value="PTS_EIIB_TYPE_2"/>
    <property type="match status" value="1"/>
</dbReference>
<dbReference type="CDD" id="cd05568">
    <property type="entry name" value="PTS_IIB_bgl_like"/>
    <property type="match status" value="1"/>
</dbReference>
<dbReference type="GO" id="GO:0008982">
    <property type="term" value="F:protein-N(PI)-phosphohistidine-sugar phosphotransferase activity"/>
    <property type="evidence" value="ECO:0007669"/>
    <property type="project" value="InterPro"/>
</dbReference>
<comment type="caution">
    <text evidence="6">The sequence shown here is derived from an EMBL/GenBank/DDBJ whole genome shotgun (WGS) entry which is preliminary data.</text>
</comment>
<sequence length="622" mass="72933">MRVLKIIKEMQNASQYLSMEYFIKKLSISKRTVQKEMSYLVTISKNNGFSIVQKRGKGYLLQIEDNSKFESFVYELEKTVMREISAENIAAYISINSNYTTMDEIAEYFDCSKSQVRKFKEDLEQYIDSYGMTVERKAHYGIKIKEDFERRKALISDLYIRGNEIIRKRIDNIVEESFSDIKKEILLYIKNNDYIVNDIELEKVFAYVRTSIYISLKMKTPKNSESIFCVADKIQEIYETGITKDNAVRLEELIKDVSRKKNAGTNNITEDLKNDMDRFFELIDKEYNTSFGEDEDFKRLLTSHVSLLIERLRSKISYTNGIIEEILIRYPMIFNIAIRFCDMIQRKYDVEITEGEVGFVATHFCVHMEKEMYLRYSKMNRIAIACSSGGGSAYLLKMKIKTLFRNADVETFSFYNISDIENFKPDVIFSIKELKINIDVPVIIIKEILDDQDILNIRKLLMFDDINDQVSIEETPSIFIKQLFDEKYFSIEYKEDDYIKILEDMADKIEVNGIGGTGYKNYVLEREEYMPTVYMNGVSIPHPMKMSAIKNLVSIKILKNKVVYDGKDVKIIFMVSLRKENYELQKEITKGLYEIMKDIEKVKAISEAESYKQFIALIEPMI</sequence>
<feature type="domain" description="PTS EIIA type-2" evidence="3">
    <location>
        <begin position="482"/>
        <end position="621"/>
    </location>
</feature>
<dbReference type="Pfam" id="PF00874">
    <property type="entry name" value="PRD"/>
    <property type="match status" value="1"/>
</dbReference>
<dbReference type="Gene3D" id="3.40.930.10">
    <property type="entry name" value="Mannitol-specific EII, Chain A"/>
    <property type="match status" value="1"/>
</dbReference>
<keyword evidence="2" id="KW-0677">Repeat</keyword>
<evidence type="ECO:0000259" key="4">
    <source>
        <dbReference type="PROSITE" id="PS51099"/>
    </source>
</evidence>
<dbReference type="SUPFAM" id="SSF55804">
    <property type="entry name" value="Phoshotransferase/anion transport protein"/>
    <property type="match status" value="1"/>
</dbReference>
<dbReference type="Proteomes" id="UP000317863">
    <property type="component" value="Unassembled WGS sequence"/>
</dbReference>
<dbReference type="PROSITE" id="PS51094">
    <property type="entry name" value="PTS_EIIA_TYPE_2"/>
    <property type="match status" value="1"/>
</dbReference>
<evidence type="ECO:0000259" key="5">
    <source>
        <dbReference type="PROSITE" id="PS51372"/>
    </source>
</evidence>
<evidence type="ECO:0000259" key="3">
    <source>
        <dbReference type="PROSITE" id="PS51094"/>
    </source>
</evidence>
<dbReference type="InterPro" id="IPR011608">
    <property type="entry name" value="PRD"/>
</dbReference>
<keyword evidence="1" id="KW-0808">Transferase</keyword>
<dbReference type="SUPFAM" id="SSF63520">
    <property type="entry name" value="PTS-regulatory domain, PRD"/>
    <property type="match status" value="1"/>
</dbReference>
<protein>
    <submittedName>
        <fullName evidence="6">PRD domain-containing protein</fullName>
    </submittedName>
</protein>
<dbReference type="InterPro" id="IPR036388">
    <property type="entry name" value="WH-like_DNA-bd_sf"/>
</dbReference>
<evidence type="ECO:0000256" key="2">
    <source>
        <dbReference type="ARBA" id="ARBA00022737"/>
    </source>
</evidence>
<dbReference type="Gene3D" id="3.40.50.2300">
    <property type="match status" value="1"/>
</dbReference>
<dbReference type="Gene3D" id="1.10.10.10">
    <property type="entry name" value="Winged helix-like DNA-binding domain superfamily/Winged helix DNA-binding domain"/>
    <property type="match status" value="1"/>
</dbReference>
<evidence type="ECO:0000313" key="6">
    <source>
        <dbReference type="EMBL" id="TQQ85663.1"/>
    </source>
</evidence>
<evidence type="ECO:0000256" key="1">
    <source>
        <dbReference type="ARBA" id="ARBA00022679"/>
    </source>
</evidence>
<dbReference type="RefSeq" id="WP_142534893.1">
    <property type="nucleotide sequence ID" value="NZ_SGJB01000001.1"/>
</dbReference>
<dbReference type="Pfam" id="PF00359">
    <property type="entry name" value="PTS_EIIA_2"/>
    <property type="match status" value="1"/>
</dbReference>
<reference evidence="6 7" key="1">
    <citation type="submission" date="2019-02" db="EMBL/GenBank/DDBJ databases">
        <title>Peptostreptococcaceae bacterium ZHW00191 nov., a new bacterium isolated from the human gut.</title>
        <authorList>
            <person name="Zhou H.-W."/>
            <person name="Chen X.-J."/>
        </authorList>
    </citation>
    <scope>NUCLEOTIDE SEQUENCE [LARGE SCALE GENOMIC DNA]</scope>
    <source>
        <strain evidence="6 7">ZHW00191</strain>
    </source>
</reference>
<proteinExistence type="predicted"/>
<dbReference type="InterPro" id="IPR003501">
    <property type="entry name" value="PTS_EIIB_2/3"/>
</dbReference>
<dbReference type="Pfam" id="PF02302">
    <property type="entry name" value="PTS_IIB"/>
    <property type="match status" value="1"/>
</dbReference>
<feature type="domain" description="PTS EIIB type-2" evidence="4">
    <location>
        <begin position="380"/>
        <end position="469"/>
    </location>
</feature>
<dbReference type="PANTHER" id="PTHR30185">
    <property type="entry name" value="CRYPTIC BETA-GLUCOSIDE BGL OPERON ANTITERMINATOR"/>
    <property type="match status" value="1"/>
</dbReference>
<dbReference type="InterPro" id="IPR016152">
    <property type="entry name" value="PTrfase/Anion_transptr"/>
</dbReference>
<dbReference type="InterPro" id="IPR036634">
    <property type="entry name" value="PRD_sf"/>
</dbReference>
<feature type="domain" description="PRD" evidence="5">
    <location>
        <begin position="267"/>
        <end position="374"/>
    </location>
</feature>
<dbReference type="EMBL" id="SGJB01000001">
    <property type="protein sequence ID" value="TQQ85663.1"/>
    <property type="molecule type" value="Genomic_DNA"/>
</dbReference>
<dbReference type="InterPro" id="IPR013011">
    <property type="entry name" value="PTS_EIIB_2"/>
</dbReference>
<dbReference type="PANTHER" id="PTHR30185:SF13">
    <property type="entry name" value="LICABCH OPERON REGULATOR-RELATED"/>
    <property type="match status" value="1"/>
</dbReference>
<gene>
    <name evidence="6" type="ORF">EXD82_00145</name>
</gene>
<dbReference type="OrthoDB" id="3175596at2"/>
<dbReference type="SUPFAM" id="SSF52794">
    <property type="entry name" value="PTS system IIB component-like"/>
    <property type="match status" value="1"/>
</dbReference>
<dbReference type="GO" id="GO:0006355">
    <property type="term" value="P:regulation of DNA-templated transcription"/>
    <property type="evidence" value="ECO:0007669"/>
    <property type="project" value="InterPro"/>
</dbReference>
<dbReference type="Gene3D" id="1.10.1790.10">
    <property type="entry name" value="PRD domain"/>
    <property type="match status" value="1"/>
</dbReference>
<evidence type="ECO:0000313" key="7">
    <source>
        <dbReference type="Proteomes" id="UP000317863"/>
    </source>
</evidence>
<dbReference type="InterPro" id="IPR050661">
    <property type="entry name" value="BglG_antiterminators"/>
</dbReference>
<name>A0A544QYA2_9FIRM</name>